<dbReference type="SMART" id="SM00028">
    <property type="entry name" value="TPR"/>
    <property type="match status" value="6"/>
</dbReference>
<dbReference type="Pfam" id="PF13424">
    <property type="entry name" value="TPR_12"/>
    <property type="match status" value="3"/>
</dbReference>
<organism evidence="1 2">
    <name type="scientific">Coleophoma crateriformis</name>
    <dbReference type="NCBI Taxonomy" id="565419"/>
    <lineage>
        <taxon>Eukaryota</taxon>
        <taxon>Fungi</taxon>
        <taxon>Dikarya</taxon>
        <taxon>Ascomycota</taxon>
        <taxon>Pezizomycotina</taxon>
        <taxon>Leotiomycetes</taxon>
        <taxon>Helotiales</taxon>
        <taxon>Dermateaceae</taxon>
        <taxon>Coleophoma</taxon>
    </lineage>
</organism>
<evidence type="ECO:0000313" key="2">
    <source>
        <dbReference type="Proteomes" id="UP000256328"/>
    </source>
</evidence>
<dbReference type="Gene3D" id="1.25.40.10">
    <property type="entry name" value="Tetratricopeptide repeat domain"/>
    <property type="match status" value="2"/>
</dbReference>
<dbReference type="Pfam" id="PF13374">
    <property type="entry name" value="TPR_10"/>
    <property type="match status" value="2"/>
</dbReference>
<dbReference type="EMBL" id="PDLN01000023">
    <property type="protein sequence ID" value="RDW57304.1"/>
    <property type="molecule type" value="Genomic_DNA"/>
</dbReference>
<dbReference type="InterPro" id="IPR053137">
    <property type="entry name" value="NLR-like"/>
</dbReference>
<reference evidence="1 2" key="1">
    <citation type="journal article" date="2018" name="IMA Fungus">
        <title>IMA Genome-F 9: Draft genome sequence of Annulohypoxylon stygium, Aspergillus mulundensis, Berkeleyomyces basicola (syn. Thielaviopsis basicola), Ceratocystis smalleyi, two Cercospora beticola strains, Coleophoma cylindrospora, Fusarium fracticaudum, Phialophora cf. hyalina, and Morchella septimelata.</title>
        <authorList>
            <person name="Wingfield B.D."/>
            <person name="Bills G.F."/>
            <person name="Dong Y."/>
            <person name="Huang W."/>
            <person name="Nel W.J."/>
            <person name="Swalarsk-Parry B.S."/>
            <person name="Vaghefi N."/>
            <person name="Wilken P.M."/>
            <person name="An Z."/>
            <person name="de Beer Z.W."/>
            <person name="De Vos L."/>
            <person name="Chen L."/>
            <person name="Duong T.A."/>
            <person name="Gao Y."/>
            <person name="Hammerbacher A."/>
            <person name="Kikkert J.R."/>
            <person name="Li Y."/>
            <person name="Li H."/>
            <person name="Li K."/>
            <person name="Li Q."/>
            <person name="Liu X."/>
            <person name="Ma X."/>
            <person name="Naidoo K."/>
            <person name="Pethybridge S.J."/>
            <person name="Sun J."/>
            <person name="Steenkamp E.T."/>
            <person name="van der Nest M.A."/>
            <person name="van Wyk S."/>
            <person name="Wingfield M.J."/>
            <person name="Xiong C."/>
            <person name="Yue Q."/>
            <person name="Zhang X."/>
        </authorList>
    </citation>
    <scope>NUCLEOTIDE SEQUENCE [LARGE SCALE GENOMIC DNA]</scope>
    <source>
        <strain evidence="1 2">BP5796</strain>
    </source>
</reference>
<protein>
    <submittedName>
        <fullName evidence="1">Uncharacterized protein</fullName>
    </submittedName>
</protein>
<dbReference type="OrthoDB" id="1658288at2759"/>
<dbReference type="PANTHER" id="PTHR46082">
    <property type="entry name" value="ATP/GTP-BINDING PROTEIN-RELATED"/>
    <property type="match status" value="1"/>
</dbReference>
<gene>
    <name evidence="1" type="ORF">BP5796_12754</name>
</gene>
<dbReference type="GO" id="GO:0043531">
    <property type="term" value="F:ADP binding"/>
    <property type="evidence" value="ECO:0007669"/>
    <property type="project" value="InterPro"/>
</dbReference>
<name>A0A3D8Q7B0_9HELO</name>
<dbReference type="Proteomes" id="UP000256328">
    <property type="component" value="Unassembled WGS sequence"/>
</dbReference>
<proteinExistence type="predicted"/>
<keyword evidence="2" id="KW-1185">Reference proteome</keyword>
<dbReference type="NCBIfam" id="NF040586">
    <property type="entry name" value="FxSxx_TPR"/>
    <property type="match status" value="1"/>
</dbReference>
<dbReference type="Gene3D" id="3.40.50.300">
    <property type="entry name" value="P-loop containing nucleotide triphosphate hydrolases"/>
    <property type="match status" value="1"/>
</dbReference>
<comment type="caution">
    <text evidence="1">The sequence shown here is derived from an EMBL/GenBank/DDBJ whole genome shotgun (WGS) entry which is preliminary data.</text>
</comment>
<dbReference type="SUPFAM" id="SSF48452">
    <property type="entry name" value="TPR-like"/>
    <property type="match status" value="3"/>
</dbReference>
<dbReference type="InterPro" id="IPR011990">
    <property type="entry name" value="TPR-like_helical_dom_sf"/>
</dbReference>
<dbReference type="AlphaFoldDB" id="A0A3D8Q7B0"/>
<dbReference type="SUPFAM" id="SSF52540">
    <property type="entry name" value="P-loop containing nucleoside triphosphate hydrolases"/>
    <property type="match status" value="1"/>
</dbReference>
<dbReference type="InterPro" id="IPR019734">
    <property type="entry name" value="TPR_rpt"/>
</dbReference>
<dbReference type="PANTHER" id="PTHR46082:SF6">
    <property type="entry name" value="AAA+ ATPASE DOMAIN-CONTAINING PROTEIN-RELATED"/>
    <property type="match status" value="1"/>
</dbReference>
<evidence type="ECO:0000313" key="1">
    <source>
        <dbReference type="EMBL" id="RDW57304.1"/>
    </source>
</evidence>
<dbReference type="InterPro" id="IPR027417">
    <property type="entry name" value="P-loop_NTPase"/>
</dbReference>
<accession>A0A3D8Q7B0</accession>
<dbReference type="Pfam" id="PF13176">
    <property type="entry name" value="TPR_7"/>
    <property type="match status" value="1"/>
</dbReference>
<sequence>MGNPASKENLDIQDLLNTLFEEVLNVFAEIDYFSKESSPTIFLVYAHENPSVGNANAEWAVRLIGWLGKVRSRTFSDKSLVPGLWATREDNFASVHDVLSNQFCLLPARSTVAKGKRVTRVDKVIVCCSEVLQSYFTDPRMNGYIKALKEFYSDMEKEYQDADTIENGIQKLVQKYRNEDGFHHVVTELVFLEIRSSQKARRHDIIPVVFNGNDIKYLSYFDETETVWMKVRDVPSMLHPCQALHKLFFKVLRRLYEDKERTINELEDLYWKCTQSLLSQESLPGYEAFMETISVEKRKTLGNLERSLYASIRVGPSSASQPSPIFFVPFERNPNFVGRESIILELDKKLSSSNVCQRVTLWGLGGTGKTQIALEYAFRRRDATPKCAVFWIPAITTATFEKAYLDIGKLLKIPGISEPMADVKNLVREKLNDEKTGQWLIIVDNADDTDVLFKETGIDTLPLIDYLPSSSKGSMIFTTRTRVAAVEQVNTQENRIEVPEMGKKEAKDLLKATLGETAINQEPGAVDELIRILAHLPLAIIQAASFISKNAIQLENYISMFNSSETNTINILSRNFEDRNRYREMKNPIATTWLISFEQIRKENPLAIAYLSFIACVSRENIPHSLLPEGATELDRFEAVGTLTAYSFLTKKEKPNTFDMHRLVHLVTRNWLKDQGQLPSQTEITLSRLSEALPYGGHKNYKIWEQYLPHATYVVTLANEIVDWEARATLLDKIGRCQESIGQYKVAEGIYRDVLELRRSKLGENNPSTLISMSDIGGALSGQGKYADAENIHRETLALQEKVLGKEHPDTLTSMNELGGALSGQGKYADAEHIHRETLALREKVLGKEHPGTLTSMSNVAGTLSNQGKYADAGKMHQASLALREKVSGKEHPYTLTSMSNVATALINQGMYADAEKMHRETLALREKVLGKEHPNTLKSMSNVATALSDQGMYADAEKMHQETLALQEKVLGKEHPDTLTSMSNVAATLSNKGKYADAEKMHQATLALRETLLGKEHPDTLTSMMWVATILENQGNYIESEKMYTQILKTREKVLGKEHPHTQNSRGHLKNALRKEGRHAEAEAIVGGC</sequence>